<feature type="domain" description="Phage capsid-like C-terminal" evidence="2">
    <location>
        <begin position="39"/>
        <end position="305"/>
    </location>
</feature>
<evidence type="ECO:0000313" key="4">
    <source>
        <dbReference type="Proteomes" id="UP001299220"/>
    </source>
</evidence>
<dbReference type="InterPro" id="IPR054612">
    <property type="entry name" value="Phage_capsid-like_C"/>
</dbReference>
<gene>
    <name evidence="3" type="ORF">JQM67_10470</name>
</gene>
<dbReference type="RefSeq" id="WP_235324053.1">
    <property type="nucleotide sequence ID" value="NZ_JAFBIT010000003.1"/>
</dbReference>
<evidence type="ECO:0000259" key="2">
    <source>
        <dbReference type="Pfam" id="PF05065"/>
    </source>
</evidence>
<name>A0ABS9CRW2_9FIRM</name>
<keyword evidence="4" id="KW-1185">Reference proteome</keyword>
<accession>A0ABS9CRW2</accession>
<proteinExistence type="predicted"/>
<dbReference type="Gene3D" id="3.30.2400.10">
    <property type="entry name" value="Major capsid protein gp5"/>
    <property type="match status" value="1"/>
</dbReference>
<comment type="subcellular location">
    <subcellularLocation>
        <location evidence="1">Virion</location>
    </subcellularLocation>
</comment>
<dbReference type="EMBL" id="JAFBIT010000003">
    <property type="protein sequence ID" value="MCF2653025.1"/>
    <property type="molecule type" value="Genomic_DNA"/>
</dbReference>
<dbReference type="InterPro" id="IPR024455">
    <property type="entry name" value="Phage_capsid"/>
</dbReference>
<sequence length="307" mass="34205">MNAIGYINQHEYEPRFWNMARCRSGQGDHPSTGYNTASGTYALPAAFGKKLEQALSQESLFRGMATVIRAYGNDYTLYAKDTDDLAQFVEEGGLIPVYDGIDDFTISKIGGHKLAVFVKLDEDFVNDAGFSMEDYLTDRLGRNFGRAEDKGFITGSGVHEPIGILHADAGAEVGVTTGSLTYDDVIGLYFSVKPEYRRNGVWLMNDKTALALRTLKDADGNYLWNSGNDTLLSKPVRVCEFMPDSIPGNKPIAFGDFSYYWVVLRAPFSLRTLTEKFVLNDQIGYLALEYLDGKLVRRDAVKVLQMK</sequence>
<protein>
    <submittedName>
        <fullName evidence="3">Phage major capsid protein</fullName>
    </submittedName>
</protein>
<organism evidence="3 4">
    <name type="scientific">Anaeromassilibacillus senegalensis</name>
    <dbReference type="NCBI Taxonomy" id="1673717"/>
    <lineage>
        <taxon>Bacteria</taxon>
        <taxon>Bacillati</taxon>
        <taxon>Bacillota</taxon>
        <taxon>Clostridia</taxon>
        <taxon>Eubacteriales</taxon>
        <taxon>Acutalibacteraceae</taxon>
        <taxon>Anaeromassilibacillus</taxon>
    </lineage>
</organism>
<dbReference type="SUPFAM" id="SSF56563">
    <property type="entry name" value="Major capsid protein gp5"/>
    <property type="match status" value="1"/>
</dbReference>
<evidence type="ECO:0000313" key="3">
    <source>
        <dbReference type="EMBL" id="MCF2653025.1"/>
    </source>
</evidence>
<dbReference type="Proteomes" id="UP001299220">
    <property type="component" value="Unassembled WGS sequence"/>
</dbReference>
<dbReference type="Pfam" id="PF05065">
    <property type="entry name" value="Phage_capsid"/>
    <property type="match status" value="1"/>
</dbReference>
<dbReference type="NCBIfam" id="TIGR01554">
    <property type="entry name" value="major_cap_HK97"/>
    <property type="match status" value="1"/>
</dbReference>
<comment type="caution">
    <text evidence="3">The sequence shown here is derived from an EMBL/GenBank/DDBJ whole genome shotgun (WGS) entry which is preliminary data.</text>
</comment>
<reference evidence="3 4" key="1">
    <citation type="submission" date="2020-12" db="EMBL/GenBank/DDBJ databases">
        <title>Whole genome sequences of gut porcine anaerobes.</title>
        <authorList>
            <person name="Kubasova T."/>
            <person name="Jahodarova E."/>
            <person name="Rychlik I."/>
        </authorList>
    </citation>
    <scope>NUCLEOTIDE SEQUENCE [LARGE SCALE GENOMIC DNA]</scope>
    <source>
        <strain evidence="3 4">An867</strain>
    </source>
</reference>
<evidence type="ECO:0000256" key="1">
    <source>
        <dbReference type="ARBA" id="ARBA00004328"/>
    </source>
</evidence>